<comment type="caution">
    <text evidence="3">The sequence shown here is derived from an EMBL/GenBank/DDBJ whole genome shotgun (WGS) entry which is preliminary data.</text>
</comment>
<feature type="compositionally biased region" description="Basic and acidic residues" evidence="1">
    <location>
        <begin position="614"/>
        <end position="627"/>
    </location>
</feature>
<dbReference type="Pfam" id="PF00356">
    <property type="entry name" value="LacI"/>
    <property type="match status" value="1"/>
</dbReference>
<dbReference type="GO" id="GO:0003700">
    <property type="term" value="F:DNA-binding transcription factor activity"/>
    <property type="evidence" value="ECO:0007669"/>
    <property type="project" value="TreeGrafter"/>
</dbReference>
<feature type="region of interest" description="Disordered" evidence="1">
    <location>
        <begin position="612"/>
        <end position="670"/>
    </location>
</feature>
<dbReference type="PROSITE" id="PS50932">
    <property type="entry name" value="HTH_LACI_2"/>
    <property type="match status" value="1"/>
</dbReference>
<dbReference type="Pfam" id="PF13377">
    <property type="entry name" value="Peripla_BP_3"/>
    <property type="match status" value="1"/>
</dbReference>
<evidence type="ECO:0000259" key="2">
    <source>
        <dbReference type="PROSITE" id="PS50932"/>
    </source>
</evidence>
<dbReference type="SMART" id="SM00354">
    <property type="entry name" value="HTH_LACI"/>
    <property type="match status" value="1"/>
</dbReference>
<feature type="compositionally biased region" description="Basic residues" evidence="1">
    <location>
        <begin position="402"/>
        <end position="414"/>
    </location>
</feature>
<dbReference type="PANTHER" id="PTHR30146">
    <property type="entry name" value="LACI-RELATED TRANSCRIPTIONAL REPRESSOR"/>
    <property type="match status" value="1"/>
</dbReference>
<organism evidence="3 4">
    <name type="scientific">Rhizophagus irregularis</name>
    <dbReference type="NCBI Taxonomy" id="588596"/>
    <lineage>
        <taxon>Eukaryota</taxon>
        <taxon>Fungi</taxon>
        <taxon>Fungi incertae sedis</taxon>
        <taxon>Mucoromycota</taxon>
        <taxon>Glomeromycotina</taxon>
        <taxon>Glomeromycetes</taxon>
        <taxon>Glomerales</taxon>
        <taxon>Glomeraceae</taxon>
        <taxon>Rhizophagus</taxon>
    </lineage>
</organism>
<dbReference type="AlphaFoldDB" id="A0A915ZDE2"/>
<feature type="region of interest" description="Disordered" evidence="1">
    <location>
        <begin position="980"/>
        <end position="1006"/>
    </location>
</feature>
<feature type="compositionally biased region" description="Basic and acidic residues" evidence="1">
    <location>
        <begin position="553"/>
        <end position="562"/>
    </location>
</feature>
<dbReference type="InterPro" id="IPR046335">
    <property type="entry name" value="LacI/GalR-like_sensor"/>
</dbReference>
<dbReference type="CDD" id="cd01392">
    <property type="entry name" value="HTH_LacI"/>
    <property type="match status" value="1"/>
</dbReference>
<dbReference type="EMBL" id="CAGKOT010000028">
    <property type="protein sequence ID" value="CAB5370605.1"/>
    <property type="molecule type" value="Genomic_DNA"/>
</dbReference>
<reference evidence="3" key="1">
    <citation type="submission" date="2020-05" db="EMBL/GenBank/DDBJ databases">
        <authorList>
            <person name="Rincon C."/>
            <person name="Sanders R I."/>
            <person name="Robbins C."/>
            <person name="Chaturvedi A."/>
        </authorList>
    </citation>
    <scope>NUCLEOTIDE SEQUENCE</scope>
    <source>
        <strain evidence="3">CHB12</strain>
    </source>
</reference>
<feature type="region of interest" description="Disordered" evidence="1">
    <location>
        <begin position="553"/>
        <end position="577"/>
    </location>
</feature>
<proteinExistence type="predicted"/>
<dbReference type="OrthoDB" id="5425843at2759"/>
<accession>A0A915ZDE2</accession>
<evidence type="ECO:0000256" key="1">
    <source>
        <dbReference type="SAM" id="MobiDB-lite"/>
    </source>
</evidence>
<dbReference type="PANTHER" id="PTHR30146:SF153">
    <property type="entry name" value="LACTOSE OPERON REPRESSOR"/>
    <property type="match status" value="1"/>
</dbReference>
<gene>
    <name evidence="3" type="ORF">CHRIB12_LOCUS12700</name>
</gene>
<feature type="compositionally biased region" description="Basic and acidic residues" evidence="1">
    <location>
        <begin position="428"/>
        <end position="444"/>
    </location>
</feature>
<sequence>MTVSRVVNGKGSVRPATRASVESAIAALGYAPNAAARALAGGEEIRICLLHTNPSLTYFSDFLVGGLDQASRSNVQLVIEKCEEDGHEAATIERLLQGRIDGIALPPPLSDSPVVLAALEGHGIPVVAVATGRAPDWALSVSIDDRRAAYDMTRHLGALGHKRIGFITGDPKQTASGERLAGYRAALSDLGLAFAPELVGQGLFTYRSGLDAAERLLDLAERPTAIFASNDDMAAAAVAIAHRRGLDVPTDLTVCGFDDTVLATTIWPELTTIRQPVTEMSRTAIELLFAAARFLDHRLDEEERDTGEHGVPSIGNRQAGRHRQRREADRDRRIGDPLCKARHRQTRPANLVREHFAQHDPHDRAPAEVEEHDVEVGRDQRDHAVITRQRNPAAGRGDSGRKGIRHRRQRYRHAGRTDQQQRLAPDLVDERDREDARADRQHARQDVGLQRIILGEADRLPQRRAIIKDDIDADELLEHGEPDAGPQDRANLARGLVDQVGQARLVMVGGKARGNLGDLAIGLVGSEQLGQHRAGALGMAFDDKVARAFRDGEESQKIDRGGQRLQPEHPAPCRKAEPEVRGRAACVAREREIGDERAGQAGDDHHLLHARQAPADRRRGHFGDVHWRNHAGGTDAKATDDARDDEQDRAAGTACEQRADQEQHGGPHHHRAAAIGIRQTPRAEGTDRRADQDRADIDADAELAQFERGLQPLLGAVDNARIIAEHEAADRRHHDDRGNETYIDPLQVRLRQRCHCPSSAPYRLLYFCRMCRHARHAGVEGEQIAGLGLRRQFGGTQTLARSGRISRAQIRAAKGDLGDVGDRKAHGLDQRARRIIMPHTPAAEQRNPYAALGIGGRSIGMAFARRNLDERRGIAQRAVIPYRHAPHRPPQRIGVIKRGAIGRDRRAVGNRNRRETRIGTPTVIVPVQPTALRLLAIVHAAEPDPSGRIGRRIVQAIARHMRLGIDQRREAATSRIEPIQARLHPDDHSAAHTRQYPADFARRGPG</sequence>
<feature type="region of interest" description="Disordered" evidence="1">
    <location>
        <begin position="301"/>
        <end position="444"/>
    </location>
</feature>
<name>A0A915ZDE2_9GLOM</name>
<evidence type="ECO:0000313" key="3">
    <source>
        <dbReference type="EMBL" id="CAB5370605.1"/>
    </source>
</evidence>
<feature type="compositionally biased region" description="Basic and acidic residues" evidence="1">
    <location>
        <begin position="326"/>
        <end position="335"/>
    </location>
</feature>
<feature type="domain" description="HTH lacI-type" evidence="2">
    <location>
        <begin position="1"/>
        <end position="41"/>
    </location>
</feature>
<dbReference type="CDD" id="cd01545">
    <property type="entry name" value="PBP1_SalR"/>
    <property type="match status" value="1"/>
</dbReference>
<feature type="compositionally biased region" description="Basic and acidic residues" evidence="1">
    <location>
        <begin position="352"/>
        <end position="385"/>
    </location>
</feature>
<dbReference type="GO" id="GO:0000976">
    <property type="term" value="F:transcription cis-regulatory region binding"/>
    <property type="evidence" value="ECO:0007669"/>
    <property type="project" value="TreeGrafter"/>
</dbReference>
<evidence type="ECO:0000313" key="4">
    <source>
        <dbReference type="Proteomes" id="UP000684084"/>
    </source>
</evidence>
<feature type="compositionally biased region" description="Basic and acidic residues" evidence="1">
    <location>
        <begin position="637"/>
        <end position="649"/>
    </location>
</feature>
<dbReference type="Proteomes" id="UP000684084">
    <property type="component" value="Unassembled WGS sequence"/>
</dbReference>
<protein>
    <recommendedName>
        <fullName evidence="2">HTH lacI-type domain-containing protein</fullName>
    </recommendedName>
</protein>
<dbReference type="InterPro" id="IPR000843">
    <property type="entry name" value="HTH_LacI"/>
</dbReference>